<dbReference type="EMBL" id="JARQWQ010000005">
    <property type="protein sequence ID" value="KAK2571705.1"/>
    <property type="molecule type" value="Genomic_DNA"/>
</dbReference>
<dbReference type="Proteomes" id="UP001249851">
    <property type="component" value="Unassembled WGS sequence"/>
</dbReference>
<proteinExistence type="predicted"/>
<dbReference type="InterPro" id="IPR058913">
    <property type="entry name" value="Integrase_dom_put"/>
</dbReference>
<evidence type="ECO:0000259" key="1">
    <source>
        <dbReference type="Pfam" id="PF24764"/>
    </source>
</evidence>
<reference evidence="2" key="2">
    <citation type="journal article" date="2023" name="Science">
        <title>Genomic signatures of disease resistance in endangered staghorn corals.</title>
        <authorList>
            <person name="Vollmer S.V."/>
            <person name="Selwyn J.D."/>
            <person name="Despard B.A."/>
            <person name="Roesel C.L."/>
        </authorList>
    </citation>
    <scope>NUCLEOTIDE SEQUENCE</scope>
    <source>
        <strain evidence="2">K2</strain>
    </source>
</reference>
<protein>
    <recommendedName>
        <fullName evidence="1">Integrase core domain-containing protein</fullName>
    </recommendedName>
</protein>
<evidence type="ECO:0000313" key="2">
    <source>
        <dbReference type="EMBL" id="KAK2571705.1"/>
    </source>
</evidence>
<organism evidence="2 3">
    <name type="scientific">Acropora cervicornis</name>
    <name type="common">Staghorn coral</name>
    <dbReference type="NCBI Taxonomy" id="6130"/>
    <lineage>
        <taxon>Eukaryota</taxon>
        <taxon>Metazoa</taxon>
        <taxon>Cnidaria</taxon>
        <taxon>Anthozoa</taxon>
        <taxon>Hexacorallia</taxon>
        <taxon>Scleractinia</taxon>
        <taxon>Astrocoeniina</taxon>
        <taxon>Acroporidae</taxon>
        <taxon>Acropora</taxon>
    </lineage>
</organism>
<dbReference type="AlphaFoldDB" id="A0AAD9R2Q2"/>
<dbReference type="SUPFAM" id="SSF53098">
    <property type="entry name" value="Ribonuclease H-like"/>
    <property type="match status" value="1"/>
</dbReference>
<gene>
    <name evidence="2" type="ORF">P5673_003085</name>
</gene>
<feature type="domain" description="Integrase core" evidence="1">
    <location>
        <begin position="111"/>
        <end position="259"/>
    </location>
</feature>
<keyword evidence="3" id="KW-1185">Reference proteome</keyword>
<reference evidence="2" key="1">
    <citation type="journal article" date="2023" name="G3 (Bethesda)">
        <title>Whole genome assembly and annotation of the endangered Caribbean coral Acropora cervicornis.</title>
        <authorList>
            <person name="Selwyn J.D."/>
            <person name="Vollmer S.V."/>
        </authorList>
    </citation>
    <scope>NUCLEOTIDE SEQUENCE</scope>
    <source>
        <strain evidence="2">K2</strain>
    </source>
</reference>
<dbReference type="PANTHER" id="PTHR46791:SF4">
    <property type="match status" value="1"/>
</dbReference>
<dbReference type="InterPro" id="IPR012337">
    <property type="entry name" value="RNaseH-like_sf"/>
</dbReference>
<dbReference type="PANTHER" id="PTHR46791">
    <property type="entry name" value="EXPRESSED PROTEIN"/>
    <property type="match status" value="1"/>
</dbReference>
<accession>A0AAD9R2Q2</accession>
<evidence type="ECO:0000313" key="3">
    <source>
        <dbReference type="Proteomes" id="UP001249851"/>
    </source>
</evidence>
<sequence>MGWPTREQEFSQISDDALDIIVRNVLSLSPNSGERMVLGALRGRGLLVQRNRVRQSIFRVDPVSRALRRFRTVQRRVLQCNKAQCPMLREESIRTVTTNSSDGGLSYMGLLMDSQDTNNKAETVLQLFRGAVRTFGLPTRMRCDHGTENIEVARFMLNAHGVEGSHVLTGLSVHNQRIERLWVDVVRYIVTPYRNIFTYLESFGLLDPPNELHLFALHYVYQPRINRSIKEFVLQWNHHGLSSERCQTPMQLMIEGLYNCLPDLSDTETVSDDYGIDDLAPMPELQTDNNIQVPGSEIELSTSQHDTLALAVSPLSDDQNSGVNAYLQAVGVIANFVHQ</sequence>
<dbReference type="Pfam" id="PF24764">
    <property type="entry name" value="rva_4"/>
    <property type="match status" value="1"/>
</dbReference>
<name>A0AAD9R2Q2_ACRCE</name>
<comment type="caution">
    <text evidence="2">The sequence shown here is derived from an EMBL/GenBank/DDBJ whole genome shotgun (WGS) entry which is preliminary data.</text>
</comment>